<evidence type="ECO:0000313" key="1">
    <source>
        <dbReference type="EMBL" id="MBX66306.1"/>
    </source>
</evidence>
<dbReference type="EMBL" id="GGEC01085822">
    <property type="protein sequence ID" value="MBX66306.1"/>
    <property type="molecule type" value="Transcribed_RNA"/>
</dbReference>
<accession>A0A2P2QH71</accession>
<name>A0A2P2QH71_RHIMU</name>
<protein>
    <submittedName>
        <fullName evidence="1">Uncharacterized protein</fullName>
    </submittedName>
</protein>
<reference evidence="1" key="1">
    <citation type="submission" date="2018-02" db="EMBL/GenBank/DDBJ databases">
        <title>Rhizophora mucronata_Transcriptome.</title>
        <authorList>
            <person name="Meera S.P."/>
            <person name="Sreeshan A."/>
            <person name="Augustine A."/>
        </authorList>
    </citation>
    <scope>NUCLEOTIDE SEQUENCE</scope>
    <source>
        <tissue evidence="1">Leaf</tissue>
    </source>
</reference>
<sequence>MCPINYRKSQGLIGYDKKKKLKPSICVKWTPTRLGTRTRTSI</sequence>
<organism evidence="1">
    <name type="scientific">Rhizophora mucronata</name>
    <name type="common">Asiatic mangrove</name>
    <dbReference type="NCBI Taxonomy" id="61149"/>
    <lineage>
        <taxon>Eukaryota</taxon>
        <taxon>Viridiplantae</taxon>
        <taxon>Streptophyta</taxon>
        <taxon>Embryophyta</taxon>
        <taxon>Tracheophyta</taxon>
        <taxon>Spermatophyta</taxon>
        <taxon>Magnoliopsida</taxon>
        <taxon>eudicotyledons</taxon>
        <taxon>Gunneridae</taxon>
        <taxon>Pentapetalae</taxon>
        <taxon>rosids</taxon>
        <taxon>fabids</taxon>
        <taxon>Malpighiales</taxon>
        <taxon>Rhizophoraceae</taxon>
        <taxon>Rhizophora</taxon>
    </lineage>
</organism>
<dbReference type="AlphaFoldDB" id="A0A2P2QH71"/>
<proteinExistence type="predicted"/>